<feature type="compositionally biased region" description="Low complexity" evidence="1">
    <location>
        <begin position="580"/>
        <end position="602"/>
    </location>
</feature>
<dbReference type="Proteomes" id="UP000317494">
    <property type="component" value="Unassembled WGS sequence"/>
</dbReference>
<feature type="compositionally biased region" description="Basic and acidic residues" evidence="1">
    <location>
        <begin position="615"/>
        <end position="631"/>
    </location>
</feature>
<feature type="compositionally biased region" description="Basic and acidic residues" evidence="1">
    <location>
        <begin position="498"/>
        <end position="512"/>
    </location>
</feature>
<feature type="compositionally biased region" description="Basic and acidic residues" evidence="1">
    <location>
        <begin position="372"/>
        <end position="387"/>
    </location>
</feature>
<feature type="compositionally biased region" description="Polar residues" evidence="1">
    <location>
        <begin position="743"/>
        <end position="757"/>
    </location>
</feature>
<feature type="compositionally biased region" description="Polar residues" evidence="1">
    <location>
        <begin position="318"/>
        <end position="327"/>
    </location>
</feature>
<feature type="compositionally biased region" description="Polar residues" evidence="1">
    <location>
        <begin position="1189"/>
        <end position="1198"/>
    </location>
</feature>
<keyword evidence="3" id="KW-1185">Reference proteome</keyword>
<dbReference type="STRING" id="286115.A0A507DEV2"/>
<feature type="region of interest" description="Disordered" evidence="1">
    <location>
        <begin position="1077"/>
        <end position="1100"/>
    </location>
</feature>
<dbReference type="VEuPathDB" id="FungiDB:SeMB42_g02379"/>
<feature type="region of interest" description="Disordered" evidence="1">
    <location>
        <begin position="689"/>
        <end position="723"/>
    </location>
</feature>
<feature type="compositionally biased region" description="Basic and acidic residues" evidence="1">
    <location>
        <begin position="344"/>
        <end position="358"/>
    </location>
</feature>
<feature type="compositionally biased region" description="Polar residues" evidence="1">
    <location>
        <begin position="250"/>
        <end position="268"/>
    </location>
</feature>
<feature type="compositionally biased region" description="Basic and acidic residues" evidence="1">
    <location>
        <begin position="691"/>
        <end position="701"/>
    </location>
</feature>
<feature type="compositionally biased region" description="Basic and acidic residues" evidence="1">
    <location>
        <begin position="1310"/>
        <end position="1322"/>
    </location>
</feature>
<sequence>MQSTLPPKAVDSFPSTIPSKAIKHQLCRPYIYLHSINRHSILMLTVMEVPRSQQDVPRPLPHKFSTVNLNKGFKGNPPPPLKVVAPRSGLQSLNSRRGSRLVSSLVPAPKYVDLPSLRSEAAKAEPAIQASRASASWVPNTNVGNPASRPGSAEPTAGESSHGKTSTSLVVCSEFPSASETAKPGPLSSSSNCEPTAWNNVAPRKSESLTTELDSAWADDADEEMDFSHPPVFDDEEQNENKNNLEPPAQSVQLQSHQSLRPSNQSDPTPKLVASKPDATALPVQILAMDKDTKDAVDKPTSVRVPPAAQSAWKPVTVDSQTASARYQNHFPDPRHPPPSKSSQPEKEILNWRHRELQQPHAPSRQSTTFPNDRHDHDERNRDERNRYLTSHPPQLLQRSPPSSRPTSEHEDFKDNQISDGHSDDRRISHDLSSVIGHQDARGLSEVRVEIRKRPVPTSSVYSHNNNIDSNDQSFHDSSGRNVMPSNVPPSTTQPRLYEPKTHNDDHYKESRYSQPSNGPRHPSHSSQQSRSNHWAKHDSLPERKPFGDVERPVQILKHEVPNNASATITPSHDAGHSDSTTGHSSLPASSSTAVSPNSSAPHSLATRPVVGSRSDPRRVVSESDGRRAEYAEKHRQKWLMERNALSNASKLIVPAEPAKVEKVDMDGGNNHNSGMAMANVVTTVSTLASSERKQPSESHHQHSWTSLAATAPRITPPQKEKSLRDLDTFMQRVKGLQESMKSDTVVSTAPTTSNGNGLAPTVVASKSDEAGKISSIANEFTVADPDGSPNGNSRQAQPRPPGSHGQAILQAWKSKEVGSKSHSVKESSEKNHGAGTNTTEGLPAKAETTEGFNDGRADLAISGGSSVFPEPQKIALPNSQPISTQTKHPPVQALVRPSYTSAIGPVAGQQIRAPHQLAPVNSLPGGPFAGPAQQLPRPTQAYYESSSTATPSTVWQPQSAGKQFIPVNQLPPNAPSYAVSTTTSWLPNVVNRESVVPTRLIAAHPPISQPLIVQPSIATVLAPPSIAQPVGSNQRPYPVTLPSDVTVTPIGPPISINPNNFDFVGARYTVVPGAHRPVGHRPQPVGHPSSFSIARRPPNPSAYSQGIAHIVSGAGVDASLLMNLRPPPIMPMSNSTTMSSAVLPSENVTRVVPLEVPSSAMRPNTTLNDMKPPIPNSNNNAPKPGNTIKGQSYSSVAKASPPALRSTSLVVTSSSPAMSSLTPVPTSSSNRGDSSSAVKKQKPELNDVVKEVEQNKRQGPMSSSAVRPPLTINVTKELKDLPSKLNVKLTIKKAIVEKSTSNGSSAASNDDHAQGKEQELRSTRVDHVARSNGVQSIAVAGIVAAATPPLTALPARKEKYAKTKGRWLEGAVTSDVIQKNIFQVILISQSYWKEHAGGYSPRHTRLASLNRPKEYPVSLSGAYIVVVISDDWSCYMGLSIMSLMKLKSWRHHVEVNAVN</sequence>
<feature type="compositionally biased region" description="Basic and acidic residues" evidence="1">
    <location>
        <begin position="536"/>
        <end position="548"/>
    </location>
</feature>
<feature type="region of interest" description="Disordered" evidence="1">
    <location>
        <begin position="741"/>
        <end position="761"/>
    </location>
</feature>
<feature type="region of interest" description="Disordered" evidence="1">
    <location>
        <begin position="781"/>
        <end position="847"/>
    </location>
</feature>
<feature type="region of interest" description="Disordered" evidence="1">
    <location>
        <begin position="560"/>
        <end position="631"/>
    </location>
</feature>
<feature type="compositionally biased region" description="Basic and acidic residues" evidence="1">
    <location>
        <begin position="289"/>
        <end position="298"/>
    </location>
</feature>
<evidence type="ECO:0000256" key="1">
    <source>
        <dbReference type="SAM" id="MobiDB-lite"/>
    </source>
</evidence>
<organism evidence="2 3">
    <name type="scientific">Synchytrium endobioticum</name>
    <dbReference type="NCBI Taxonomy" id="286115"/>
    <lineage>
        <taxon>Eukaryota</taxon>
        <taxon>Fungi</taxon>
        <taxon>Fungi incertae sedis</taxon>
        <taxon>Chytridiomycota</taxon>
        <taxon>Chytridiomycota incertae sedis</taxon>
        <taxon>Chytridiomycetes</taxon>
        <taxon>Synchytriales</taxon>
        <taxon>Synchytriaceae</taxon>
        <taxon>Synchytrium</taxon>
    </lineage>
</organism>
<feature type="compositionally biased region" description="Low complexity" evidence="1">
    <location>
        <begin position="391"/>
        <end position="406"/>
    </location>
</feature>
<comment type="caution">
    <text evidence="2">The sequence shown here is derived from an EMBL/GenBank/DDBJ whole genome shotgun (WGS) entry which is preliminary data.</text>
</comment>
<feature type="compositionally biased region" description="Polar residues" evidence="1">
    <location>
        <begin position="187"/>
        <end position="199"/>
    </location>
</feature>
<reference evidence="2 3" key="1">
    <citation type="journal article" date="2019" name="Sci. Rep.">
        <title>Comparative genomics of chytrid fungi reveal insights into the obligate biotrophic and pathogenic lifestyle of Synchytrium endobioticum.</title>
        <authorList>
            <person name="van de Vossenberg B.T.L.H."/>
            <person name="Warris S."/>
            <person name="Nguyen H.D.T."/>
            <person name="van Gent-Pelzer M.P.E."/>
            <person name="Joly D.L."/>
            <person name="van de Geest H.C."/>
            <person name="Bonants P.J.M."/>
            <person name="Smith D.S."/>
            <person name="Levesque C.A."/>
            <person name="van der Lee T.A.J."/>
        </authorList>
    </citation>
    <scope>NUCLEOTIDE SEQUENCE [LARGE SCALE GENOMIC DNA]</scope>
    <source>
        <strain evidence="2 3">MB42</strain>
    </source>
</reference>
<feature type="compositionally biased region" description="Polar residues" evidence="1">
    <location>
        <begin position="163"/>
        <end position="180"/>
    </location>
</feature>
<evidence type="ECO:0000313" key="2">
    <source>
        <dbReference type="EMBL" id="TPX50076.1"/>
    </source>
</evidence>
<dbReference type="EMBL" id="QEAN01000072">
    <property type="protein sequence ID" value="TPX50076.1"/>
    <property type="molecule type" value="Genomic_DNA"/>
</dbReference>
<feature type="region of interest" description="Disordered" evidence="1">
    <location>
        <begin position="457"/>
        <end position="548"/>
    </location>
</feature>
<feature type="compositionally biased region" description="Polar residues" evidence="1">
    <location>
        <begin position="480"/>
        <end position="495"/>
    </location>
</feature>
<feature type="region of interest" description="Disordered" evidence="1">
    <location>
        <begin position="129"/>
        <end position="211"/>
    </location>
</feature>
<evidence type="ECO:0000313" key="3">
    <source>
        <dbReference type="Proteomes" id="UP000317494"/>
    </source>
</evidence>
<name>A0A507DEV2_9FUNG</name>
<feature type="compositionally biased region" description="Polar residues" evidence="1">
    <location>
        <begin position="131"/>
        <end position="145"/>
    </location>
</feature>
<proteinExistence type="predicted"/>
<gene>
    <name evidence="2" type="ORF">SeMB42_g02379</name>
</gene>
<feature type="region of interest" description="Disordered" evidence="1">
    <location>
        <begin position="224"/>
        <end position="428"/>
    </location>
</feature>
<feature type="region of interest" description="Disordered" evidence="1">
    <location>
        <begin position="1157"/>
        <end position="1248"/>
    </location>
</feature>
<feature type="region of interest" description="Disordered" evidence="1">
    <location>
        <begin position="1300"/>
        <end position="1322"/>
    </location>
</feature>
<protein>
    <submittedName>
        <fullName evidence="2">Uncharacterized protein</fullName>
    </submittedName>
</protein>
<feature type="compositionally biased region" description="Basic and acidic residues" evidence="1">
    <location>
        <begin position="407"/>
        <end position="428"/>
    </location>
</feature>
<feature type="compositionally biased region" description="Polar residues" evidence="1">
    <location>
        <begin position="1300"/>
        <end position="1309"/>
    </location>
</feature>
<accession>A0A507DEV2</accession>
<feature type="compositionally biased region" description="Polar residues" evidence="1">
    <location>
        <begin position="457"/>
        <end position="473"/>
    </location>
</feature>
<feature type="compositionally biased region" description="Basic and acidic residues" evidence="1">
    <location>
        <begin position="814"/>
        <end position="833"/>
    </location>
</feature>
<feature type="compositionally biased region" description="Low complexity" evidence="1">
    <location>
        <begin position="1205"/>
        <end position="1216"/>
    </location>
</feature>
<feature type="compositionally biased region" description="Polar residues" evidence="1">
    <location>
        <begin position="1217"/>
        <end position="1239"/>
    </location>
</feature>